<dbReference type="GO" id="GO:0016298">
    <property type="term" value="F:lipase activity"/>
    <property type="evidence" value="ECO:0007669"/>
    <property type="project" value="InterPro"/>
</dbReference>
<dbReference type="GO" id="GO:0006629">
    <property type="term" value="P:lipid metabolic process"/>
    <property type="evidence" value="ECO:0007669"/>
    <property type="project" value="InterPro"/>
</dbReference>
<evidence type="ECO:0000256" key="2">
    <source>
        <dbReference type="SAM" id="SignalP"/>
    </source>
</evidence>
<reference evidence="3 4" key="1">
    <citation type="journal article" date="2023" name="Hortic Res">
        <title>Pangenome of water caltrop reveals structural variations and asymmetric subgenome divergence after allopolyploidization.</title>
        <authorList>
            <person name="Zhang X."/>
            <person name="Chen Y."/>
            <person name="Wang L."/>
            <person name="Yuan Y."/>
            <person name="Fang M."/>
            <person name="Shi L."/>
            <person name="Lu R."/>
            <person name="Comes H.P."/>
            <person name="Ma Y."/>
            <person name="Chen Y."/>
            <person name="Huang G."/>
            <person name="Zhou Y."/>
            <person name="Zheng Z."/>
            <person name="Qiu Y."/>
        </authorList>
    </citation>
    <scope>NUCLEOTIDE SEQUENCE [LARGE SCALE GENOMIC DNA]</scope>
    <source>
        <tissue evidence="3">Roots</tissue>
    </source>
</reference>
<gene>
    <name evidence="3" type="ORF">SAY87_012971</name>
</gene>
<accession>A0AAN7QCN6</accession>
<dbReference type="FunFam" id="3.40.50.1110:FF:000003">
    <property type="entry name" value="GDSL esterase/lipase APG"/>
    <property type="match status" value="1"/>
</dbReference>
<dbReference type="Pfam" id="PF00657">
    <property type="entry name" value="Lipase_GDSL"/>
    <property type="match status" value="1"/>
</dbReference>
<dbReference type="InterPro" id="IPR035669">
    <property type="entry name" value="SGNH_plant_lipase-like"/>
</dbReference>
<dbReference type="InterPro" id="IPR036514">
    <property type="entry name" value="SGNH_hydro_sf"/>
</dbReference>
<dbReference type="SUPFAM" id="SSF52266">
    <property type="entry name" value="SGNH hydrolase"/>
    <property type="match status" value="1"/>
</dbReference>
<comment type="similarity">
    <text evidence="1">Belongs to the 'GDSL' lipolytic enzyme family.</text>
</comment>
<comment type="caution">
    <text evidence="3">The sequence shown here is derived from an EMBL/GenBank/DDBJ whole genome shotgun (WGS) entry which is preliminary data.</text>
</comment>
<protein>
    <recommendedName>
        <fullName evidence="5">GDSL esterase/lipase</fullName>
    </recommendedName>
</protein>
<dbReference type="Proteomes" id="UP001345219">
    <property type="component" value="Chromosome 11"/>
</dbReference>
<dbReference type="CDD" id="cd01837">
    <property type="entry name" value="SGNH_plant_lipase_like"/>
    <property type="match status" value="1"/>
</dbReference>
<evidence type="ECO:0000313" key="3">
    <source>
        <dbReference type="EMBL" id="KAK4763533.1"/>
    </source>
</evidence>
<dbReference type="InterPro" id="IPR001087">
    <property type="entry name" value="GDSL"/>
</dbReference>
<evidence type="ECO:0000313" key="4">
    <source>
        <dbReference type="Proteomes" id="UP001345219"/>
    </source>
</evidence>
<dbReference type="Gene3D" id="3.40.50.1110">
    <property type="entry name" value="SGNH hydrolase"/>
    <property type="match status" value="1"/>
</dbReference>
<organism evidence="3 4">
    <name type="scientific">Trapa incisa</name>
    <dbReference type="NCBI Taxonomy" id="236973"/>
    <lineage>
        <taxon>Eukaryota</taxon>
        <taxon>Viridiplantae</taxon>
        <taxon>Streptophyta</taxon>
        <taxon>Embryophyta</taxon>
        <taxon>Tracheophyta</taxon>
        <taxon>Spermatophyta</taxon>
        <taxon>Magnoliopsida</taxon>
        <taxon>eudicotyledons</taxon>
        <taxon>Gunneridae</taxon>
        <taxon>Pentapetalae</taxon>
        <taxon>rosids</taxon>
        <taxon>malvids</taxon>
        <taxon>Myrtales</taxon>
        <taxon>Lythraceae</taxon>
        <taxon>Trapa</taxon>
    </lineage>
</organism>
<keyword evidence="2" id="KW-0732">Signal</keyword>
<keyword evidence="4" id="KW-1185">Reference proteome</keyword>
<dbReference type="PANTHER" id="PTHR45642">
    <property type="entry name" value="GDSL ESTERASE/LIPASE EXL3"/>
    <property type="match status" value="1"/>
</dbReference>
<dbReference type="InterPro" id="IPR050592">
    <property type="entry name" value="GDSL_lipolytic_enzyme"/>
</dbReference>
<sequence>MKVSSTSIPCAAALFQLAALIVSVVGQPLVPAMFIFGDSVVDAGNNNGLLTIVKANFPPYGRDFANHKPTGRFCNGKLAADFTAENIGFTSYTQAYLSKKARGSNLLIGANFASAASGYYDTTANLYNSIPLTRQLEYYKEYQGKLEKIAGKSNASTIISGGLYLLSAGSSDFVQNYYIDPLLYKVYSPDQFSDILVKSFSSFIQKIYSMGARKIGVTTLPPLGCLPAAITIFGNDSNACVVKLNKDAASFNNKLNATAQRLQKQLSGLKLVVFDIYQPLYDIITKPAENGFAEARRACCGTGLVETSILCNPDSVGTCANATEYVFWDGFHPSEATNMILANDLLSAGISLIL</sequence>
<dbReference type="AlphaFoldDB" id="A0AAN7QCN6"/>
<evidence type="ECO:0008006" key="5">
    <source>
        <dbReference type="Google" id="ProtNLM"/>
    </source>
</evidence>
<dbReference type="PANTHER" id="PTHR45642:SF67">
    <property type="entry name" value="GDSL-LIKE LIPASE_ACYLHYDROLASE FAMILY PROTEIN, EXPRESSED"/>
    <property type="match status" value="1"/>
</dbReference>
<proteinExistence type="inferred from homology"/>
<dbReference type="EMBL" id="JAXIOK010000008">
    <property type="protein sequence ID" value="KAK4763533.1"/>
    <property type="molecule type" value="Genomic_DNA"/>
</dbReference>
<dbReference type="PROSITE" id="PS01098">
    <property type="entry name" value="LIPASE_GDSL_SER"/>
    <property type="match status" value="1"/>
</dbReference>
<feature type="signal peptide" evidence="2">
    <location>
        <begin position="1"/>
        <end position="26"/>
    </location>
</feature>
<feature type="chain" id="PRO_5042904446" description="GDSL esterase/lipase" evidence="2">
    <location>
        <begin position="27"/>
        <end position="354"/>
    </location>
</feature>
<name>A0AAN7QCN6_9MYRT</name>
<evidence type="ECO:0000256" key="1">
    <source>
        <dbReference type="ARBA" id="ARBA00008668"/>
    </source>
</evidence>
<dbReference type="InterPro" id="IPR008265">
    <property type="entry name" value="Lipase_GDSL_AS"/>
</dbReference>